<organism evidence="3 4">
    <name type="scientific">Ralstonia wenshanensis</name>
    <dbReference type="NCBI Taxonomy" id="2842456"/>
    <lineage>
        <taxon>Bacteria</taxon>
        <taxon>Pseudomonadati</taxon>
        <taxon>Pseudomonadota</taxon>
        <taxon>Betaproteobacteria</taxon>
        <taxon>Burkholderiales</taxon>
        <taxon>Burkholderiaceae</taxon>
        <taxon>Ralstonia</taxon>
    </lineage>
</organism>
<sequence>MSNNGDLKQEGPPTLFNSESETDEAGHTRILASLEGRVAASGKGPKKSGQRYGVAAAVVVLAAGIGAWIMLNPSGESAPAQVAEQPAPAAAQSPAATQAAAPEAAHAAAAAPVASASEPVAEVQAATIVNVPPGEEHASEKSEKSDNASVASAPAKEAHDEAPAAHSVAVKSASPTADTDEGKTATAKLVAKSTNTPFKALQQPTKPKAHSTAKAAKNRKGTLAPDDPDADLLAALLAPQNAANKPANSPTYKGQ</sequence>
<feature type="compositionally biased region" description="Low complexity" evidence="1">
    <location>
        <begin position="76"/>
        <end position="126"/>
    </location>
</feature>
<feature type="compositionally biased region" description="Basic and acidic residues" evidence="1">
    <location>
        <begin position="134"/>
        <end position="146"/>
    </location>
</feature>
<feature type="transmembrane region" description="Helical" evidence="2">
    <location>
        <begin position="52"/>
        <end position="71"/>
    </location>
</feature>
<dbReference type="RefSeq" id="WP_316871065.1">
    <property type="nucleotide sequence ID" value="NZ_CATWAF010000005.1"/>
</dbReference>
<keyword evidence="2" id="KW-0812">Transmembrane</keyword>
<feature type="compositionally biased region" description="Basic residues" evidence="1">
    <location>
        <begin position="207"/>
        <end position="220"/>
    </location>
</feature>
<keyword evidence="4" id="KW-1185">Reference proteome</keyword>
<proteinExistence type="predicted"/>
<evidence type="ECO:0000313" key="4">
    <source>
        <dbReference type="Proteomes" id="UP001189915"/>
    </source>
</evidence>
<gene>
    <name evidence="3" type="ORF">LMG18091_03873</name>
</gene>
<evidence type="ECO:0000313" key="3">
    <source>
        <dbReference type="EMBL" id="CAJ0703205.1"/>
    </source>
</evidence>
<accession>A0AAD2B5U4</accession>
<comment type="caution">
    <text evidence="3">The sequence shown here is derived from an EMBL/GenBank/DDBJ whole genome shotgun (WGS) entry which is preliminary data.</text>
</comment>
<evidence type="ECO:0000256" key="2">
    <source>
        <dbReference type="SAM" id="Phobius"/>
    </source>
</evidence>
<keyword evidence="2" id="KW-1133">Transmembrane helix</keyword>
<keyword evidence="2" id="KW-0472">Membrane</keyword>
<dbReference type="Proteomes" id="UP001189915">
    <property type="component" value="Unassembled WGS sequence"/>
</dbReference>
<evidence type="ECO:0000256" key="1">
    <source>
        <dbReference type="SAM" id="MobiDB-lite"/>
    </source>
</evidence>
<dbReference type="AlphaFoldDB" id="A0AAD2B5U4"/>
<feature type="compositionally biased region" description="Polar residues" evidence="1">
    <location>
        <begin position="192"/>
        <end position="205"/>
    </location>
</feature>
<reference evidence="3 4" key="1">
    <citation type="submission" date="2023-07" db="EMBL/GenBank/DDBJ databases">
        <authorList>
            <person name="Peeters C."/>
        </authorList>
    </citation>
    <scope>NUCLEOTIDE SEQUENCE [LARGE SCALE GENOMIC DNA]</scope>
    <source>
        <strain evidence="3 4">LMG 18091</strain>
    </source>
</reference>
<protein>
    <recommendedName>
        <fullName evidence="5">Transmembrane protein</fullName>
    </recommendedName>
</protein>
<feature type="region of interest" description="Disordered" evidence="1">
    <location>
        <begin position="76"/>
        <end position="255"/>
    </location>
</feature>
<name>A0AAD2B5U4_9RALS</name>
<feature type="region of interest" description="Disordered" evidence="1">
    <location>
        <begin position="1"/>
        <end position="28"/>
    </location>
</feature>
<dbReference type="EMBL" id="CATWAF010000005">
    <property type="protein sequence ID" value="CAJ0703205.1"/>
    <property type="molecule type" value="Genomic_DNA"/>
</dbReference>
<feature type="compositionally biased region" description="Low complexity" evidence="1">
    <location>
        <begin position="231"/>
        <end position="248"/>
    </location>
</feature>
<evidence type="ECO:0008006" key="5">
    <source>
        <dbReference type="Google" id="ProtNLM"/>
    </source>
</evidence>